<name>A0ABR1SYW2_9PEZI</name>
<evidence type="ECO:0000313" key="2">
    <source>
        <dbReference type="EMBL" id="KAK8039518.1"/>
    </source>
</evidence>
<protein>
    <submittedName>
        <fullName evidence="2">Uncharacterized protein</fullName>
    </submittedName>
</protein>
<dbReference type="Proteomes" id="UP001444661">
    <property type="component" value="Unassembled WGS sequence"/>
</dbReference>
<dbReference type="EMBL" id="JAQQWK010000006">
    <property type="protein sequence ID" value="KAK8039518.1"/>
    <property type="molecule type" value="Genomic_DNA"/>
</dbReference>
<keyword evidence="1" id="KW-0732">Signal</keyword>
<comment type="caution">
    <text evidence="2">The sequence shown here is derived from an EMBL/GenBank/DDBJ whole genome shotgun (WGS) entry which is preliminary data.</text>
</comment>
<sequence>MQLIHLLLLLALVAFRSASAHVTTTTSTVPLLIPPSSGEDTLNSTRQVKPALGIIRIAMSVVIDIIKGDDDTKAKWVDETPNRLAAADSGRNVLVYHNQKSKYNLTSARHEHFELDKFAGTYGYEICVFYSGSFTLEGSQNTKERGWHGCKDDKRSDLLGPHIEFCNTGRGDGSGINASNLVEGDGQGQG</sequence>
<evidence type="ECO:0000313" key="3">
    <source>
        <dbReference type="Proteomes" id="UP001444661"/>
    </source>
</evidence>
<feature type="signal peptide" evidence="1">
    <location>
        <begin position="1"/>
        <end position="20"/>
    </location>
</feature>
<gene>
    <name evidence="2" type="ORF">PG993_007929</name>
</gene>
<accession>A0ABR1SYW2</accession>
<reference evidence="2 3" key="1">
    <citation type="submission" date="2023-01" db="EMBL/GenBank/DDBJ databases">
        <title>Analysis of 21 Apiospora genomes using comparative genomics revels a genus with tremendous synthesis potential of carbohydrate active enzymes and secondary metabolites.</title>
        <authorList>
            <person name="Sorensen T."/>
        </authorList>
    </citation>
    <scope>NUCLEOTIDE SEQUENCE [LARGE SCALE GENOMIC DNA]</scope>
    <source>
        <strain evidence="2 3">CBS 33761</strain>
    </source>
</reference>
<feature type="chain" id="PRO_5046814286" evidence="1">
    <location>
        <begin position="21"/>
        <end position="190"/>
    </location>
</feature>
<evidence type="ECO:0000256" key="1">
    <source>
        <dbReference type="SAM" id="SignalP"/>
    </source>
</evidence>
<organism evidence="2 3">
    <name type="scientific">Apiospora rasikravindrae</name>
    <dbReference type="NCBI Taxonomy" id="990691"/>
    <lineage>
        <taxon>Eukaryota</taxon>
        <taxon>Fungi</taxon>
        <taxon>Dikarya</taxon>
        <taxon>Ascomycota</taxon>
        <taxon>Pezizomycotina</taxon>
        <taxon>Sordariomycetes</taxon>
        <taxon>Xylariomycetidae</taxon>
        <taxon>Amphisphaeriales</taxon>
        <taxon>Apiosporaceae</taxon>
        <taxon>Apiospora</taxon>
    </lineage>
</organism>
<proteinExistence type="predicted"/>
<keyword evidence="3" id="KW-1185">Reference proteome</keyword>